<name>A0A2U3I5L2_9BURK</name>
<keyword evidence="1" id="KW-0812">Transmembrane</keyword>
<evidence type="ECO:0000256" key="1">
    <source>
        <dbReference type="SAM" id="Phobius"/>
    </source>
</evidence>
<keyword evidence="1" id="KW-1133">Transmembrane helix</keyword>
<gene>
    <name evidence="2" type="ORF">NOV72_02666</name>
</gene>
<dbReference type="EMBL" id="OGTP01000007">
    <property type="protein sequence ID" value="SPB15440.1"/>
    <property type="molecule type" value="Genomic_DNA"/>
</dbReference>
<feature type="transmembrane region" description="Helical" evidence="1">
    <location>
        <begin position="74"/>
        <end position="94"/>
    </location>
</feature>
<evidence type="ECO:0000313" key="3">
    <source>
        <dbReference type="Proteomes" id="UP000238169"/>
    </source>
</evidence>
<keyword evidence="3" id="KW-1185">Reference proteome</keyword>
<dbReference type="Proteomes" id="UP000238169">
    <property type="component" value="Unassembled WGS sequence"/>
</dbReference>
<reference evidence="3" key="1">
    <citation type="submission" date="2018-01" db="EMBL/GenBank/DDBJ databases">
        <authorList>
            <person name="Peeters C."/>
        </authorList>
    </citation>
    <scope>NUCLEOTIDE SEQUENCE [LARGE SCALE GENOMIC DNA]</scope>
</reference>
<organism evidence="2 3">
    <name type="scientific">Caballeronia novacaledonica</name>
    <dbReference type="NCBI Taxonomy" id="1544861"/>
    <lineage>
        <taxon>Bacteria</taxon>
        <taxon>Pseudomonadati</taxon>
        <taxon>Pseudomonadota</taxon>
        <taxon>Betaproteobacteria</taxon>
        <taxon>Burkholderiales</taxon>
        <taxon>Burkholderiaceae</taxon>
        <taxon>Caballeronia</taxon>
    </lineage>
</organism>
<accession>A0A2U3I5L2</accession>
<feature type="transmembrane region" description="Helical" evidence="1">
    <location>
        <begin position="7"/>
        <end position="32"/>
    </location>
</feature>
<keyword evidence="1" id="KW-0472">Membrane</keyword>
<proteinExistence type="predicted"/>
<dbReference type="AlphaFoldDB" id="A0A2U3I5L2"/>
<protein>
    <submittedName>
        <fullName evidence="2">Uncharacterized protein</fullName>
    </submittedName>
</protein>
<evidence type="ECO:0000313" key="2">
    <source>
        <dbReference type="EMBL" id="SPB15440.1"/>
    </source>
</evidence>
<sequence length="99" mass="10413">MRKRASVGGAFGSLVCNFLLALGVLFWLAYLIEDSCSACAAPQRELIGIAAATCVVFARPALSRSLQGLEPALDVMFIGRLMGLALGVMAHLRLGSLFG</sequence>